<dbReference type="Pfam" id="PF07690">
    <property type="entry name" value="MFS_1"/>
    <property type="match status" value="1"/>
</dbReference>
<evidence type="ECO:0000256" key="5">
    <source>
        <dbReference type="ARBA" id="ARBA00022692"/>
    </source>
</evidence>
<evidence type="ECO:0000256" key="6">
    <source>
        <dbReference type="ARBA" id="ARBA00022989"/>
    </source>
</evidence>
<evidence type="ECO:0000256" key="8">
    <source>
        <dbReference type="SAM" id="MobiDB-lite"/>
    </source>
</evidence>
<feature type="transmembrane region" description="Helical" evidence="9">
    <location>
        <begin position="306"/>
        <end position="331"/>
    </location>
</feature>
<evidence type="ECO:0000313" key="12">
    <source>
        <dbReference type="Proteomes" id="UP001174997"/>
    </source>
</evidence>
<proteinExistence type="inferred from homology"/>
<comment type="similarity">
    <text evidence="3">Belongs to the major facilitator superfamily.</text>
</comment>
<evidence type="ECO:0000256" key="4">
    <source>
        <dbReference type="ARBA" id="ARBA00022475"/>
    </source>
</evidence>
<feature type="transmembrane region" description="Helical" evidence="9">
    <location>
        <begin position="115"/>
        <end position="133"/>
    </location>
</feature>
<dbReference type="GO" id="GO:0005886">
    <property type="term" value="C:plasma membrane"/>
    <property type="evidence" value="ECO:0007669"/>
    <property type="project" value="UniProtKB-SubCell"/>
</dbReference>
<dbReference type="PANTHER" id="PTHR23502:SF74">
    <property type="entry name" value="MAJOR FACILITATOR SUPERFAMILY (MFS) PROFILE DOMAIN-CONTAINING PROTEIN"/>
    <property type="match status" value="1"/>
</dbReference>
<evidence type="ECO:0000313" key="11">
    <source>
        <dbReference type="EMBL" id="KAK0667416.1"/>
    </source>
</evidence>
<dbReference type="SUPFAM" id="SSF103473">
    <property type="entry name" value="MFS general substrate transporter"/>
    <property type="match status" value="1"/>
</dbReference>
<accession>A0AA39ZAM3</accession>
<comment type="caution">
    <text evidence="11">The sequence shown here is derived from an EMBL/GenBank/DDBJ whole genome shotgun (WGS) entry which is preliminary data.</text>
</comment>
<feature type="transmembrane region" description="Helical" evidence="9">
    <location>
        <begin position="234"/>
        <end position="254"/>
    </location>
</feature>
<dbReference type="GO" id="GO:0022857">
    <property type="term" value="F:transmembrane transporter activity"/>
    <property type="evidence" value="ECO:0007669"/>
    <property type="project" value="InterPro"/>
</dbReference>
<feature type="region of interest" description="Disordered" evidence="8">
    <location>
        <begin position="1"/>
        <end position="57"/>
    </location>
</feature>
<gene>
    <name evidence="11" type="ORF">QBC41DRAFT_396023</name>
</gene>
<dbReference type="InterPro" id="IPR036259">
    <property type="entry name" value="MFS_trans_sf"/>
</dbReference>
<evidence type="ECO:0000256" key="3">
    <source>
        <dbReference type="ARBA" id="ARBA00008335"/>
    </source>
</evidence>
<dbReference type="InterPro" id="IPR011701">
    <property type="entry name" value="MFS"/>
</dbReference>
<evidence type="ECO:0000259" key="10">
    <source>
        <dbReference type="PROSITE" id="PS50850"/>
    </source>
</evidence>
<dbReference type="PANTHER" id="PTHR23502">
    <property type="entry name" value="MAJOR FACILITATOR SUPERFAMILY"/>
    <property type="match status" value="1"/>
</dbReference>
<feature type="transmembrane region" description="Helical" evidence="9">
    <location>
        <begin position="204"/>
        <end position="228"/>
    </location>
</feature>
<dbReference type="Proteomes" id="UP001174997">
    <property type="component" value="Unassembled WGS sequence"/>
</dbReference>
<comment type="subcellular location">
    <subcellularLocation>
        <location evidence="2">Cell membrane</location>
    </subcellularLocation>
    <subcellularLocation>
        <location evidence="1">Membrane</location>
        <topology evidence="1">Multi-pass membrane protein</topology>
    </subcellularLocation>
</comment>
<feature type="domain" description="Major facilitator superfamily (MFS) profile" evidence="10">
    <location>
        <begin position="77"/>
        <end position="509"/>
    </location>
</feature>
<organism evidence="11 12">
    <name type="scientific">Cercophora samala</name>
    <dbReference type="NCBI Taxonomy" id="330535"/>
    <lineage>
        <taxon>Eukaryota</taxon>
        <taxon>Fungi</taxon>
        <taxon>Dikarya</taxon>
        <taxon>Ascomycota</taxon>
        <taxon>Pezizomycotina</taxon>
        <taxon>Sordariomycetes</taxon>
        <taxon>Sordariomycetidae</taxon>
        <taxon>Sordariales</taxon>
        <taxon>Lasiosphaeriaceae</taxon>
        <taxon>Cercophora</taxon>
    </lineage>
</organism>
<dbReference type="Gene3D" id="1.20.1250.20">
    <property type="entry name" value="MFS general substrate transporter like domains"/>
    <property type="match status" value="1"/>
</dbReference>
<dbReference type="AlphaFoldDB" id="A0AA39ZAM3"/>
<feature type="transmembrane region" description="Helical" evidence="9">
    <location>
        <begin position="170"/>
        <end position="192"/>
    </location>
</feature>
<feature type="transmembrane region" description="Helical" evidence="9">
    <location>
        <begin position="76"/>
        <end position="95"/>
    </location>
</feature>
<dbReference type="EMBL" id="JAULSY010000072">
    <property type="protein sequence ID" value="KAK0667416.1"/>
    <property type="molecule type" value="Genomic_DNA"/>
</dbReference>
<keyword evidence="4" id="KW-1003">Cell membrane</keyword>
<keyword evidence="7 9" id="KW-0472">Membrane</keyword>
<feature type="transmembrane region" description="Helical" evidence="9">
    <location>
        <begin position="479"/>
        <end position="506"/>
    </location>
</feature>
<dbReference type="PROSITE" id="PS50850">
    <property type="entry name" value="MFS"/>
    <property type="match status" value="1"/>
</dbReference>
<feature type="transmembrane region" description="Helical" evidence="9">
    <location>
        <begin position="391"/>
        <end position="410"/>
    </location>
</feature>
<sequence length="541" mass="58222">MEKTEVEEKVTPFPVVSSASSISSSAASSHDTISLASSNHDIPSPSSPDQQDYAVVSFSPDDPENPYNWPMKKKSLLLLCATLTCLNSTMGSTIASANLFPLLSAEFNVPAGPQSVLPASLYLIGFCFGPIIFAPLSENYGRKPILVTGFLLFVASTAGASVAPSWWSFLLMRFLCGTFGSPPLSVFGGVIADCFRDEVQRGRMLMVWSAATFIGPLGAPVLGGFVGGVLGWRWVFWIALIFAGVTLASVLIIPETLAAKILKRKAERLNKEESREDGKRWVAPAELSQKSVFATLKTTLLRPLELLCGEMVVILTSLYIGFIYSVFYMMVQMYYAIFVGVYGFSPGVSGLMFTIIGLGTIIGCFICWWCDPITLRLSAKHPTKRAEYLRLPLACIGGPFFVISILWIGLSARPDVHWAVPLVATVPYGIAYNIMWVAMINYVADAYGIYSASALAALGTTRSIAGALLPLAIEDMLAALGIAKSCALLAGISAVLAAVPFCFVAYGDKIRAASKFSAALKTERQREEATIARTTSHISAV</sequence>
<evidence type="ECO:0000256" key="2">
    <source>
        <dbReference type="ARBA" id="ARBA00004236"/>
    </source>
</evidence>
<protein>
    <submittedName>
        <fullName evidence="11">Major facilitator superfamily domain-containing protein</fullName>
    </submittedName>
</protein>
<name>A0AA39ZAM3_9PEZI</name>
<dbReference type="FunFam" id="1.20.1250.20:FF:000082">
    <property type="entry name" value="MFS multidrug transporter, putative"/>
    <property type="match status" value="1"/>
</dbReference>
<evidence type="ECO:0000256" key="7">
    <source>
        <dbReference type="ARBA" id="ARBA00023136"/>
    </source>
</evidence>
<dbReference type="InterPro" id="IPR020846">
    <property type="entry name" value="MFS_dom"/>
</dbReference>
<feature type="compositionally biased region" description="Low complexity" evidence="8">
    <location>
        <begin position="17"/>
        <end position="29"/>
    </location>
</feature>
<feature type="transmembrane region" description="Helical" evidence="9">
    <location>
        <begin position="416"/>
        <end position="435"/>
    </location>
</feature>
<evidence type="ECO:0000256" key="9">
    <source>
        <dbReference type="SAM" id="Phobius"/>
    </source>
</evidence>
<keyword evidence="5 9" id="KW-0812">Transmembrane</keyword>
<evidence type="ECO:0000256" key="1">
    <source>
        <dbReference type="ARBA" id="ARBA00004141"/>
    </source>
</evidence>
<feature type="transmembrane region" description="Helical" evidence="9">
    <location>
        <begin position="145"/>
        <end position="164"/>
    </location>
</feature>
<feature type="compositionally biased region" description="Basic and acidic residues" evidence="8">
    <location>
        <begin position="1"/>
        <end position="10"/>
    </location>
</feature>
<feature type="compositionally biased region" description="Polar residues" evidence="8">
    <location>
        <begin position="30"/>
        <end position="41"/>
    </location>
</feature>
<keyword evidence="12" id="KW-1185">Reference proteome</keyword>
<feature type="transmembrane region" description="Helical" evidence="9">
    <location>
        <begin position="447"/>
        <end position="473"/>
    </location>
</feature>
<reference evidence="11" key="1">
    <citation type="submission" date="2023-06" db="EMBL/GenBank/DDBJ databases">
        <title>Genome-scale phylogeny and comparative genomics of the fungal order Sordariales.</title>
        <authorList>
            <consortium name="Lawrence Berkeley National Laboratory"/>
            <person name="Hensen N."/>
            <person name="Bonometti L."/>
            <person name="Westerberg I."/>
            <person name="Brannstrom I.O."/>
            <person name="Guillou S."/>
            <person name="Cros-Aarteil S."/>
            <person name="Calhoun S."/>
            <person name="Haridas S."/>
            <person name="Kuo A."/>
            <person name="Mondo S."/>
            <person name="Pangilinan J."/>
            <person name="Riley R."/>
            <person name="Labutti K."/>
            <person name="Andreopoulos B."/>
            <person name="Lipzen A."/>
            <person name="Chen C."/>
            <person name="Yanf M."/>
            <person name="Daum C."/>
            <person name="Ng V."/>
            <person name="Clum A."/>
            <person name="Steindorff A."/>
            <person name="Ohm R."/>
            <person name="Martin F."/>
            <person name="Silar P."/>
            <person name="Natvig D."/>
            <person name="Lalanne C."/>
            <person name="Gautier V."/>
            <person name="Ament-Velasquez S.L."/>
            <person name="Kruys A."/>
            <person name="Hutchinson M.I."/>
            <person name="Powell A.J."/>
            <person name="Barry K."/>
            <person name="Miller A.N."/>
            <person name="Grigoriev I.V."/>
            <person name="Debuchy R."/>
            <person name="Gladieux P."/>
            <person name="Thoren M.H."/>
            <person name="Johannesson H."/>
        </authorList>
    </citation>
    <scope>NUCLEOTIDE SEQUENCE</scope>
    <source>
        <strain evidence="11">CBS 307.81</strain>
    </source>
</reference>
<keyword evidence="6 9" id="KW-1133">Transmembrane helix</keyword>
<feature type="transmembrane region" description="Helical" evidence="9">
    <location>
        <begin position="351"/>
        <end position="370"/>
    </location>
</feature>